<dbReference type="eggNOG" id="COG0467">
    <property type="taxonomic scope" value="Bacteria"/>
</dbReference>
<keyword evidence="4" id="KW-1185">Reference proteome</keyword>
<name>I0H2F2_ACTM4</name>
<dbReference type="KEGG" id="ams:AMIS_19690"/>
<dbReference type="OrthoDB" id="9773982at2"/>
<evidence type="ECO:0000313" key="4">
    <source>
        <dbReference type="Proteomes" id="UP000007882"/>
    </source>
</evidence>
<dbReference type="AlphaFoldDB" id="I0H2F2"/>
<accession>I0H2F2</accession>
<feature type="coiled-coil region" evidence="1">
    <location>
        <begin position="52"/>
        <end position="82"/>
    </location>
</feature>
<evidence type="ECO:0000256" key="1">
    <source>
        <dbReference type="SAM" id="Coils"/>
    </source>
</evidence>
<organism evidence="3 4">
    <name type="scientific">Actinoplanes missouriensis (strain ATCC 14538 / DSM 43046 / CBS 188.64 / JCM 3121 / NBRC 102363 / NCIMB 12654 / NRRL B-3342 / UNCC 431)</name>
    <dbReference type="NCBI Taxonomy" id="512565"/>
    <lineage>
        <taxon>Bacteria</taxon>
        <taxon>Bacillati</taxon>
        <taxon>Actinomycetota</taxon>
        <taxon>Actinomycetes</taxon>
        <taxon>Micromonosporales</taxon>
        <taxon>Micromonosporaceae</taxon>
        <taxon>Actinoplanes</taxon>
    </lineage>
</organism>
<evidence type="ECO:0000259" key="2">
    <source>
        <dbReference type="SMART" id="SM00382"/>
    </source>
</evidence>
<dbReference type="PATRIC" id="fig|512565.3.peg.1976"/>
<reference evidence="3 4" key="1">
    <citation type="submission" date="2012-02" db="EMBL/GenBank/DDBJ databases">
        <title>Complete genome sequence of Actinoplanes missouriensis 431 (= NBRC 102363).</title>
        <authorList>
            <person name="Ohnishi Y."/>
            <person name="Ishikawa J."/>
            <person name="Sekine M."/>
            <person name="Hosoyama A."/>
            <person name="Harada T."/>
            <person name="Narita H."/>
            <person name="Hata T."/>
            <person name="Konno Y."/>
            <person name="Tutikane K."/>
            <person name="Fujita N."/>
            <person name="Horinouchi S."/>
            <person name="Hayakawa M."/>
        </authorList>
    </citation>
    <scope>NUCLEOTIDE SEQUENCE [LARGE SCALE GENOMIC DNA]</scope>
    <source>
        <strain evidence="4">ATCC 14538 / DSM 43046 / CBS 188.64 / JCM 3121 / NBRC 102363 / NCIMB 12654 / NRRL B-3342 / UNCC 431</strain>
    </source>
</reference>
<dbReference type="SUPFAM" id="SSF52540">
    <property type="entry name" value="P-loop containing nucleoside triphosphate hydrolases"/>
    <property type="match status" value="1"/>
</dbReference>
<dbReference type="HOGENOM" id="CLU_054700_0_0_11"/>
<dbReference type="RefSeq" id="WP_014442084.1">
    <property type="nucleotide sequence ID" value="NC_017093.1"/>
</dbReference>
<dbReference type="SMART" id="SM00382">
    <property type="entry name" value="AAA"/>
    <property type="match status" value="1"/>
</dbReference>
<dbReference type="Proteomes" id="UP000007882">
    <property type="component" value="Chromosome"/>
</dbReference>
<keyword evidence="1" id="KW-0175">Coiled coil</keyword>
<evidence type="ECO:0000313" key="3">
    <source>
        <dbReference type="EMBL" id="BAL87189.1"/>
    </source>
</evidence>
<feature type="domain" description="AAA+ ATPase" evidence="2">
    <location>
        <begin position="110"/>
        <end position="367"/>
    </location>
</feature>
<dbReference type="Gene3D" id="3.40.50.300">
    <property type="entry name" value="P-loop containing nucleotide triphosphate hydrolases"/>
    <property type="match status" value="1"/>
</dbReference>
<dbReference type="STRING" id="512565.AMIS_19690"/>
<dbReference type="InterPro" id="IPR003593">
    <property type="entry name" value="AAA+_ATPase"/>
</dbReference>
<dbReference type="InterPro" id="IPR027417">
    <property type="entry name" value="P-loop_NTPase"/>
</dbReference>
<proteinExistence type="predicted"/>
<dbReference type="EMBL" id="AP012319">
    <property type="protein sequence ID" value="BAL87189.1"/>
    <property type="molecule type" value="Genomic_DNA"/>
</dbReference>
<dbReference type="Pfam" id="PF13481">
    <property type="entry name" value="AAA_25"/>
    <property type="match status" value="1"/>
</dbReference>
<sequence length="416" mass="45882">MKNAANMPPIDWTDVDQQHIPLPRPDAPPEERALHDQRIAAALYRETQWEYIRQAAREAAREQLAQEKLAEQRANAANADRTYTGGSWLLDVPDETPTIWGSGSEVLWARGESLMITGPQGVGKTTLASQVLKGCLSLQDEVLGYPIEGFEGRILYLAMDRPQQARRNLARLFAGMDEHREYLDEMLRVVEGPPPADFAQSPETLRQMCDHHGAAVVVIDSMKDAAIGLSKDEVGAGYNRARQIALTAGHQLVELHHTVKSGPDGGKPNNINGVYGSTWLTSGAGSVVMLWGEPGDPEVEFIHLKQPADVVGPFKVEHNNRTGVSTRVYEESKDLLALVRRCRSMGLSAKDAAIVLFDLDIAAKVATKDINKARRRLDKYVEDGLLFRREPDGQGAGQEVRWFPVESRLDVPGEAA</sequence>
<protein>
    <recommendedName>
        <fullName evidence="2">AAA+ ATPase domain-containing protein</fullName>
    </recommendedName>
</protein>
<gene>
    <name evidence="3" type="ordered locus">AMIS_19690</name>
</gene>